<feature type="coiled-coil region" evidence="1">
    <location>
        <begin position="21"/>
        <end position="48"/>
    </location>
</feature>
<dbReference type="EMBL" id="CM000643">
    <property type="protein sequence ID" value="EED91589.1"/>
    <property type="molecule type" value="Genomic_DNA"/>
</dbReference>
<feature type="compositionally biased region" description="Acidic residues" evidence="2">
    <location>
        <begin position="302"/>
        <end position="312"/>
    </location>
</feature>
<evidence type="ECO:0000313" key="4">
    <source>
        <dbReference type="Proteomes" id="UP000001449"/>
    </source>
</evidence>
<proteinExistence type="predicted"/>
<sequence length="718" mass="80486">MELSNMQHHSKINLEKSWAEAERIRVENTKLEDRVLKLKKKLAAARAAVASGETKRQEQDQTPTKCMQKKRASFDGNPSSRPSVVKPLRTISGVNDISDVRTVVGVDDEFKSNDSGSILRGLKAVRSIPDLSKLGGDFRASFERSGNDLRSPFKRSGDFFEVLTNPGDRSTINMIVDGNNSEEDCDDYGGSGTKSLCSVSTGFDFDDSSSIEGLSFTASAFSSQYGYNSDSGSESEARSGVFYPASGGDEKDQYLKPDASQSLFRKDNSADGTVTSEKKKITRRPSLVVLKFFGNDKTSDNGCDDSDIEDNEEKYKAERHPSSDSNRSECNVFQTEARALMLEDLESELLKVNTATESILTKGEEDSLNRLKLETQQAETTRREGESKLREKDESLQRDVKEFQSCDGALLTKLETLREVRYSLEVKIQSLTKQSDANVMKDQSLATDVESYERQYLDIQTNNDSMLARVNASLEGHPSLRGNEAPAVSEEVMSRFEEMSRRERMLIDALTDEGSSKIFVGLAKRFQSSAQRFRDSIHDIESIEADARAFLVRIRLLAESNENDDGTDTTDSSTASERWELERSFLESVLRQLDCAKGFDSCKTSMDKSDERQLKLLYPKPKRESIDEEISSATKTLSEKKSLAKEYAFTLKSMHTRAEVESKTNLQILEVMQSKIRGLLVRLSEKDALIIELHTLSQATEGRVADLRSEVERRKRFS</sequence>
<evidence type="ECO:0000256" key="1">
    <source>
        <dbReference type="SAM" id="Coils"/>
    </source>
</evidence>
<feature type="region of interest" description="Disordered" evidence="2">
    <location>
        <begin position="370"/>
        <end position="396"/>
    </location>
</feature>
<dbReference type="RefSeq" id="XP_002291482.1">
    <property type="nucleotide sequence ID" value="XM_002291446.1"/>
</dbReference>
<gene>
    <name evidence="3" type="ORF">THAPSDRAFT_6232</name>
</gene>
<protein>
    <submittedName>
        <fullName evidence="3">Uncharacterized protein</fullName>
    </submittedName>
</protein>
<dbReference type="Proteomes" id="UP000001449">
    <property type="component" value="Chromosome 6"/>
</dbReference>
<dbReference type="HOGENOM" id="CLU_385234_0_0_1"/>
<dbReference type="InParanoid" id="B8C5Y7"/>
<feature type="region of interest" description="Disordered" evidence="2">
    <location>
        <begin position="48"/>
        <end position="86"/>
    </location>
</feature>
<organism evidence="3 4">
    <name type="scientific">Thalassiosira pseudonana</name>
    <name type="common">Marine diatom</name>
    <name type="synonym">Cyclotella nana</name>
    <dbReference type="NCBI Taxonomy" id="35128"/>
    <lineage>
        <taxon>Eukaryota</taxon>
        <taxon>Sar</taxon>
        <taxon>Stramenopiles</taxon>
        <taxon>Ochrophyta</taxon>
        <taxon>Bacillariophyta</taxon>
        <taxon>Coscinodiscophyceae</taxon>
        <taxon>Thalassiosirophycidae</taxon>
        <taxon>Thalassiosirales</taxon>
        <taxon>Thalassiosiraceae</taxon>
        <taxon>Thalassiosira</taxon>
    </lineage>
</organism>
<dbReference type="AlphaFoldDB" id="B8C5Y7"/>
<keyword evidence="1" id="KW-0175">Coiled coil</keyword>
<dbReference type="PaxDb" id="35128-Thaps6232"/>
<name>B8C5Y7_THAPS</name>
<feature type="region of interest" description="Disordered" evidence="2">
    <location>
        <begin position="300"/>
        <end position="329"/>
    </location>
</feature>
<dbReference type="KEGG" id="tps:THAPSDRAFT_6232"/>
<feature type="compositionally biased region" description="Basic and acidic residues" evidence="2">
    <location>
        <begin position="380"/>
        <end position="396"/>
    </location>
</feature>
<evidence type="ECO:0000256" key="2">
    <source>
        <dbReference type="SAM" id="MobiDB-lite"/>
    </source>
</evidence>
<reference evidence="3 4" key="1">
    <citation type="journal article" date="2004" name="Science">
        <title>The genome of the diatom Thalassiosira pseudonana: ecology, evolution, and metabolism.</title>
        <authorList>
            <person name="Armbrust E.V."/>
            <person name="Berges J.A."/>
            <person name="Bowler C."/>
            <person name="Green B.R."/>
            <person name="Martinez D."/>
            <person name="Putnam N.H."/>
            <person name="Zhou S."/>
            <person name="Allen A.E."/>
            <person name="Apt K.E."/>
            <person name="Bechner M."/>
            <person name="Brzezinski M.A."/>
            <person name="Chaal B.K."/>
            <person name="Chiovitti A."/>
            <person name="Davis A.K."/>
            <person name="Demarest M.S."/>
            <person name="Detter J.C."/>
            <person name="Glavina T."/>
            <person name="Goodstein D."/>
            <person name="Hadi M.Z."/>
            <person name="Hellsten U."/>
            <person name="Hildebrand M."/>
            <person name="Jenkins B.D."/>
            <person name="Jurka J."/>
            <person name="Kapitonov V.V."/>
            <person name="Kroger N."/>
            <person name="Lau W.W."/>
            <person name="Lane T.W."/>
            <person name="Larimer F.W."/>
            <person name="Lippmeier J.C."/>
            <person name="Lucas S."/>
            <person name="Medina M."/>
            <person name="Montsant A."/>
            <person name="Obornik M."/>
            <person name="Parker M.S."/>
            <person name="Palenik B."/>
            <person name="Pazour G.J."/>
            <person name="Richardson P.M."/>
            <person name="Rynearson T.A."/>
            <person name="Saito M.A."/>
            <person name="Schwartz D.C."/>
            <person name="Thamatrakoln K."/>
            <person name="Valentin K."/>
            <person name="Vardi A."/>
            <person name="Wilkerson F.P."/>
            <person name="Rokhsar D.S."/>
        </authorList>
    </citation>
    <scope>NUCLEOTIDE SEQUENCE [LARGE SCALE GENOMIC DNA]</scope>
    <source>
        <strain evidence="3 4">CCMP1335</strain>
    </source>
</reference>
<accession>B8C5Y7</accession>
<feature type="compositionally biased region" description="Polar residues" evidence="2">
    <location>
        <begin position="225"/>
        <end position="234"/>
    </location>
</feature>
<evidence type="ECO:0000313" key="3">
    <source>
        <dbReference type="EMBL" id="EED91589.1"/>
    </source>
</evidence>
<feature type="region of interest" description="Disordered" evidence="2">
    <location>
        <begin position="225"/>
        <end position="281"/>
    </location>
</feature>
<feature type="compositionally biased region" description="Basic and acidic residues" evidence="2">
    <location>
        <begin position="313"/>
        <end position="322"/>
    </location>
</feature>
<keyword evidence="4" id="KW-1185">Reference proteome</keyword>
<reference evidence="3 4" key="2">
    <citation type="journal article" date="2008" name="Nature">
        <title>The Phaeodactylum genome reveals the evolutionary history of diatom genomes.</title>
        <authorList>
            <person name="Bowler C."/>
            <person name="Allen A.E."/>
            <person name="Badger J.H."/>
            <person name="Grimwood J."/>
            <person name="Jabbari K."/>
            <person name="Kuo A."/>
            <person name="Maheswari U."/>
            <person name="Martens C."/>
            <person name="Maumus F."/>
            <person name="Otillar R.P."/>
            <person name="Rayko E."/>
            <person name="Salamov A."/>
            <person name="Vandepoele K."/>
            <person name="Beszteri B."/>
            <person name="Gruber A."/>
            <person name="Heijde M."/>
            <person name="Katinka M."/>
            <person name="Mock T."/>
            <person name="Valentin K."/>
            <person name="Verret F."/>
            <person name="Berges J.A."/>
            <person name="Brownlee C."/>
            <person name="Cadoret J.P."/>
            <person name="Chiovitti A."/>
            <person name="Choi C.J."/>
            <person name="Coesel S."/>
            <person name="De Martino A."/>
            <person name="Detter J.C."/>
            <person name="Durkin C."/>
            <person name="Falciatore A."/>
            <person name="Fournet J."/>
            <person name="Haruta M."/>
            <person name="Huysman M.J."/>
            <person name="Jenkins B.D."/>
            <person name="Jiroutova K."/>
            <person name="Jorgensen R.E."/>
            <person name="Joubert Y."/>
            <person name="Kaplan A."/>
            <person name="Kroger N."/>
            <person name="Kroth P.G."/>
            <person name="La Roche J."/>
            <person name="Lindquist E."/>
            <person name="Lommer M."/>
            <person name="Martin-Jezequel V."/>
            <person name="Lopez P.J."/>
            <person name="Lucas S."/>
            <person name="Mangogna M."/>
            <person name="McGinnis K."/>
            <person name="Medlin L.K."/>
            <person name="Montsant A."/>
            <person name="Oudot-Le Secq M.P."/>
            <person name="Napoli C."/>
            <person name="Obornik M."/>
            <person name="Parker M.S."/>
            <person name="Petit J.L."/>
            <person name="Porcel B.M."/>
            <person name="Poulsen N."/>
            <person name="Robison M."/>
            <person name="Rychlewski L."/>
            <person name="Rynearson T.A."/>
            <person name="Schmutz J."/>
            <person name="Shapiro H."/>
            <person name="Siaut M."/>
            <person name="Stanley M."/>
            <person name="Sussman M.R."/>
            <person name="Taylor A.R."/>
            <person name="Vardi A."/>
            <person name="von Dassow P."/>
            <person name="Vyverman W."/>
            <person name="Willis A."/>
            <person name="Wyrwicz L.S."/>
            <person name="Rokhsar D.S."/>
            <person name="Weissenbach J."/>
            <person name="Armbrust E.V."/>
            <person name="Green B.R."/>
            <person name="Van de Peer Y."/>
            <person name="Grigoriev I.V."/>
        </authorList>
    </citation>
    <scope>NUCLEOTIDE SEQUENCE [LARGE SCALE GENOMIC DNA]</scope>
    <source>
        <strain evidence="3 4">CCMP1335</strain>
    </source>
</reference>
<dbReference type="GeneID" id="7445970"/>